<proteinExistence type="predicted"/>
<evidence type="ECO:0000313" key="2">
    <source>
        <dbReference type="EMBL" id="JAD61116.1"/>
    </source>
</evidence>
<dbReference type="EMBL" id="GBRH01236779">
    <property type="protein sequence ID" value="JAD61116.1"/>
    <property type="molecule type" value="Transcribed_RNA"/>
</dbReference>
<organism evidence="2">
    <name type="scientific">Arundo donax</name>
    <name type="common">Giant reed</name>
    <name type="synonym">Donax arundinaceus</name>
    <dbReference type="NCBI Taxonomy" id="35708"/>
    <lineage>
        <taxon>Eukaryota</taxon>
        <taxon>Viridiplantae</taxon>
        <taxon>Streptophyta</taxon>
        <taxon>Embryophyta</taxon>
        <taxon>Tracheophyta</taxon>
        <taxon>Spermatophyta</taxon>
        <taxon>Magnoliopsida</taxon>
        <taxon>Liliopsida</taxon>
        <taxon>Poales</taxon>
        <taxon>Poaceae</taxon>
        <taxon>PACMAD clade</taxon>
        <taxon>Arundinoideae</taxon>
        <taxon>Arundineae</taxon>
        <taxon>Arundo</taxon>
    </lineage>
</organism>
<feature type="region of interest" description="Disordered" evidence="1">
    <location>
        <begin position="1"/>
        <end position="21"/>
    </location>
</feature>
<dbReference type="AlphaFoldDB" id="A0A0A9BCT3"/>
<evidence type="ECO:0000256" key="1">
    <source>
        <dbReference type="SAM" id="MobiDB-lite"/>
    </source>
</evidence>
<protein>
    <submittedName>
        <fullName evidence="2">Uncharacterized protein</fullName>
    </submittedName>
</protein>
<reference evidence="2" key="1">
    <citation type="submission" date="2014-09" db="EMBL/GenBank/DDBJ databases">
        <authorList>
            <person name="Magalhaes I.L.F."/>
            <person name="Oliveira U."/>
            <person name="Santos F.R."/>
            <person name="Vidigal T.H.D.A."/>
            <person name="Brescovit A.D."/>
            <person name="Santos A.J."/>
        </authorList>
    </citation>
    <scope>NUCLEOTIDE SEQUENCE</scope>
    <source>
        <tissue evidence="2">Shoot tissue taken approximately 20 cm above the soil surface</tissue>
    </source>
</reference>
<accession>A0A0A9BCT3</accession>
<reference evidence="2" key="2">
    <citation type="journal article" date="2015" name="Data Brief">
        <title>Shoot transcriptome of the giant reed, Arundo donax.</title>
        <authorList>
            <person name="Barrero R.A."/>
            <person name="Guerrero F.D."/>
            <person name="Moolhuijzen P."/>
            <person name="Goolsby J.A."/>
            <person name="Tidwell J."/>
            <person name="Bellgard S.E."/>
            <person name="Bellgard M.I."/>
        </authorList>
    </citation>
    <scope>NUCLEOTIDE SEQUENCE</scope>
    <source>
        <tissue evidence="2">Shoot tissue taken approximately 20 cm above the soil surface</tissue>
    </source>
</reference>
<sequence>MLGCRPAPSTTVAHSPRWDLPEHPGWSNYQNACTR</sequence>
<name>A0A0A9BCT3_ARUDO</name>